<sequence length="87" mass="9957">MHALPSQSSRISFLFIPIQKYLDSLSLSSVSLTRRFIPSQQIENPFPRRNNACTTKPIILFFSFPSNKSDFSLLVVYTIQQVTSIVF</sequence>
<organism evidence="1 2">
    <name type="scientific">Capsella rubella</name>
    <dbReference type="NCBI Taxonomy" id="81985"/>
    <lineage>
        <taxon>Eukaryota</taxon>
        <taxon>Viridiplantae</taxon>
        <taxon>Streptophyta</taxon>
        <taxon>Embryophyta</taxon>
        <taxon>Tracheophyta</taxon>
        <taxon>Spermatophyta</taxon>
        <taxon>Magnoliopsida</taxon>
        <taxon>eudicotyledons</taxon>
        <taxon>Gunneridae</taxon>
        <taxon>Pentapetalae</taxon>
        <taxon>rosids</taxon>
        <taxon>malvids</taxon>
        <taxon>Brassicales</taxon>
        <taxon>Brassicaceae</taxon>
        <taxon>Camelineae</taxon>
        <taxon>Capsella</taxon>
    </lineage>
</organism>
<dbReference type="EMBL" id="KB870809">
    <property type="protein sequence ID" value="EOA25394.1"/>
    <property type="molecule type" value="Genomic_DNA"/>
</dbReference>
<dbReference type="Proteomes" id="UP000029121">
    <property type="component" value="Unassembled WGS sequence"/>
</dbReference>
<protein>
    <submittedName>
        <fullName evidence="1">Uncharacterized protein</fullName>
    </submittedName>
</protein>
<evidence type="ECO:0000313" key="2">
    <source>
        <dbReference type="Proteomes" id="UP000029121"/>
    </source>
</evidence>
<keyword evidence="2" id="KW-1185">Reference proteome</keyword>
<reference evidence="2" key="1">
    <citation type="journal article" date="2013" name="Nat. Genet.">
        <title>The Capsella rubella genome and the genomic consequences of rapid mating system evolution.</title>
        <authorList>
            <person name="Slotte T."/>
            <person name="Hazzouri K.M."/>
            <person name="Agren J.A."/>
            <person name="Koenig D."/>
            <person name="Maumus F."/>
            <person name="Guo Y.L."/>
            <person name="Steige K."/>
            <person name="Platts A.E."/>
            <person name="Escobar J.S."/>
            <person name="Newman L.K."/>
            <person name="Wang W."/>
            <person name="Mandakova T."/>
            <person name="Vello E."/>
            <person name="Smith L.M."/>
            <person name="Henz S.R."/>
            <person name="Steffen J."/>
            <person name="Takuno S."/>
            <person name="Brandvain Y."/>
            <person name="Coop G."/>
            <person name="Andolfatto P."/>
            <person name="Hu T.T."/>
            <person name="Blanchette M."/>
            <person name="Clark R.M."/>
            <person name="Quesneville H."/>
            <person name="Nordborg M."/>
            <person name="Gaut B.S."/>
            <person name="Lysak M.A."/>
            <person name="Jenkins J."/>
            <person name="Grimwood J."/>
            <person name="Chapman J."/>
            <person name="Prochnik S."/>
            <person name="Shu S."/>
            <person name="Rokhsar D."/>
            <person name="Schmutz J."/>
            <person name="Weigel D."/>
            <person name="Wright S.I."/>
        </authorList>
    </citation>
    <scope>NUCLEOTIDE SEQUENCE [LARGE SCALE GENOMIC DNA]</scope>
    <source>
        <strain evidence="2">cv. Monte Gargano</strain>
    </source>
</reference>
<proteinExistence type="predicted"/>
<gene>
    <name evidence="1" type="ORF">CARUB_v10018726mg</name>
</gene>
<accession>R0H7V1</accession>
<name>R0H7V1_9BRAS</name>
<dbReference type="AlphaFoldDB" id="R0H7V1"/>
<evidence type="ECO:0000313" key="1">
    <source>
        <dbReference type="EMBL" id="EOA25394.1"/>
    </source>
</evidence>